<evidence type="ECO:0000259" key="6">
    <source>
        <dbReference type="SMART" id="SM00594"/>
    </source>
</evidence>
<dbReference type="SMART" id="SM00594">
    <property type="entry name" value="UAS"/>
    <property type="match status" value="1"/>
</dbReference>
<evidence type="ECO:0000256" key="5">
    <source>
        <dbReference type="ARBA" id="ARBA00023146"/>
    </source>
</evidence>
<evidence type="ECO:0000256" key="4">
    <source>
        <dbReference type="ARBA" id="ARBA00022917"/>
    </source>
</evidence>
<proteinExistence type="predicted"/>
<dbReference type="InterPro" id="IPR036249">
    <property type="entry name" value="Thioredoxin-like_sf"/>
</dbReference>
<dbReference type="InterPro" id="IPR050730">
    <property type="entry name" value="UBX_domain-protein"/>
</dbReference>
<dbReference type="GO" id="GO:0043130">
    <property type="term" value="F:ubiquitin binding"/>
    <property type="evidence" value="ECO:0007669"/>
    <property type="project" value="TreeGrafter"/>
</dbReference>
<dbReference type="InterPro" id="IPR009080">
    <property type="entry name" value="tRNAsynth_Ia_anticodon-bd"/>
</dbReference>
<sequence length="354" mass="40348">MPARDASYCSKPPICPHCAEYVWRELLNKEGFAVSAGWPSPDAPDDLVLQTANKYLIDVVDSVKKKNRQYQKPHYLYIPASSSLNANNKKPKIVGLTYVREEYDGWEAECLRTLQENFNSGTIKLGAQALDFKLPLGEIEVLQENLDLIQRLIGVEELQIWSATNAEGRAKAGSHYKMIENIYPPSPGNPTVVKLTCEEEMKHLRVWESDKGSNPTAYDNDKPPANLASLYLPPFKLMFQGSFEKEKHAAYIQHKWLLVNLQSLKEFSSHMLNRDTWADEAVSQIIISSFIFSQEYDDTAEDRKVCTSYKLKCMPVVRIIDPITGQKVRSWNQMVQAECFREDLLPFLESHPGD</sequence>
<dbReference type="GO" id="GO:0004812">
    <property type="term" value="F:aminoacyl-tRNA ligase activity"/>
    <property type="evidence" value="ECO:0007669"/>
    <property type="project" value="UniProtKB-KW"/>
</dbReference>
<dbReference type="AlphaFoldDB" id="A0AAW1WJR8"/>
<keyword evidence="1" id="KW-0436">Ligase</keyword>
<dbReference type="PANTHER" id="PTHR23322:SF6">
    <property type="entry name" value="UBX DOMAIN-CONTAINING PROTEIN 7"/>
    <property type="match status" value="1"/>
</dbReference>
<keyword evidence="3" id="KW-0067">ATP-binding</keyword>
<keyword evidence="4" id="KW-0648">Protein biosynthesis</keyword>
<feature type="domain" description="UAS" evidence="6">
    <location>
        <begin position="226"/>
        <end position="349"/>
    </location>
</feature>
<evidence type="ECO:0000256" key="3">
    <source>
        <dbReference type="ARBA" id="ARBA00022840"/>
    </source>
</evidence>
<dbReference type="InterPro" id="IPR006577">
    <property type="entry name" value="UAS"/>
</dbReference>
<dbReference type="Pfam" id="PF13899">
    <property type="entry name" value="Thioredoxin_7"/>
    <property type="match status" value="1"/>
</dbReference>
<evidence type="ECO:0000256" key="1">
    <source>
        <dbReference type="ARBA" id="ARBA00022598"/>
    </source>
</evidence>
<dbReference type="Gene3D" id="3.40.30.10">
    <property type="entry name" value="Glutaredoxin"/>
    <property type="match status" value="1"/>
</dbReference>
<dbReference type="Proteomes" id="UP001457282">
    <property type="component" value="Unassembled WGS sequence"/>
</dbReference>
<dbReference type="EMBL" id="JBEDUW010000006">
    <property type="protein sequence ID" value="KAK9923567.1"/>
    <property type="molecule type" value="Genomic_DNA"/>
</dbReference>
<dbReference type="GO" id="GO:0005524">
    <property type="term" value="F:ATP binding"/>
    <property type="evidence" value="ECO:0007669"/>
    <property type="project" value="UniProtKB-KW"/>
</dbReference>
<keyword evidence="5" id="KW-0030">Aminoacyl-tRNA synthetase</keyword>
<dbReference type="SUPFAM" id="SSF47323">
    <property type="entry name" value="Anticodon-binding domain of a subclass of class I aminoacyl-tRNA synthetases"/>
    <property type="match status" value="1"/>
</dbReference>
<dbReference type="PANTHER" id="PTHR23322">
    <property type="entry name" value="FAS-ASSOCIATED PROTEIN"/>
    <property type="match status" value="1"/>
</dbReference>
<dbReference type="GO" id="GO:0006418">
    <property type="term" value="P:tRNA aminoacylation for protein translation"/>
    <property type="evidence" value="ECO:0007669"/>
    <property type="project" value="InterPro"/>
</dbReference>
<evidence type="ECO:0000256" key="2">
    <source>
        <dbReference type="ARBA" id="ARBA00022741"/>
    </source>
</evidence>
<reference evidence="7 8" key="1">
    <citation type="journal article" date="2023" name="G3 (Bethesda)">
        <title>A chromosome-length genome assembly and annotation of blackberry (Rubus argutus, cv. 'Hillquist').</title>
        <authorList>
            <person name="Bruna T."/>
            <person name="Aryal R."/>
            <person name="Dudchenko O."/>
            <person name="Sargent D.J."/>
            <person name="Mead D."/>
            <person name="Buti M."/>
            <person name="Cavallini A."/>
            <person name="Hytonen T."/>
            <person name="Andres J."/>
            <person name="Pham M."/>
            <person name="Weisz D."/>
            <person name="Mascagni F."/>
            <person name="Usai G."/>
            <person name="Natali L."/>
            <person name="Bassil N."/>
            <person name="Fernandez G.E."/>
            <person name="Lomsadze A."/>
            <person name="Armour M."/>
            <person name="Olukolu B."/>
            <person name="Poorten T."/>
            <person name="Britton C."/>
            <person name="Davik J."/>
            <person name="Ashrafi H."/>
            <person name="Aiden E.L."/>
            <person name="Borodovsky M."/>
            <person name="Worthington M."/>
        </authorList>
    </citation>
    <scope>NUCLEOTIDE SEQUENCE [LARGE SCALE GENOMIC DNA]</scope>
    <source>
        <strain evidence="7">PI 553951</strain>
    </source>
</reference>
<evidence type="ECO:0000313" key="8">
    <source>
        <dbReference type="Proteomes" id="UP001457282"/>
    </source>
</evidence>
<dbReference type="GO" id="GO:0005634">
    <property type="term" value="C:nucleus"/>
    <property type="evidence" value="ECO:0007669"/>
    <property type="project" value="TreeGrafter"/>
</dbReference>
<dbReference type="InterPro" id="IPR013155">
    <property type="entry name" value="M/V/L/I-tRNA-synth_anticd-bd"/>
</dbReference>
<name>A0AAW1WJR8_RUBAR</name>
<accession>A0AAW1WJR8</accession>
<dbReference type="CDD" id="cd02958">
    <property type="entry name" value="UAS"/>
    <property type="match status" value="1"/>
</dbReference>
<protein>
    <recommendedName>
        <fullName evidence="6">UAS domain-containing protein</fullName>
    </recommendedName>
</protein>
<dbReference type="Pfam" id="PF08264">
    <property type="entry name" value="Anticodon_1"/>
    <property type="match status" value="1"/>
</dbReference>
<comment type="caution">
    <text evidence="7">The sequence shown here is derived from an EMBL/GenBank/DDBJ whole genome shotgun (WGS) entry which is preliminary data.</text>
</comment>
<evidence type="ECO:0000313" key="7">
    <source>
        <dbReference type="EMBL" id="KAK9923567.1"/>
    </source>
</evidence>
<dbReference type="SUPFAM" id="SSF52833">
    <property type="entry name" value="Thioredoxin-like"/>
    <property type="match status" value="1"/>
</dbReference>
<organism evidence="7 8">
    <name type="scientific">Rubus argutus</name>
    <name type="common">Southern blackberry</name>
    <dbReference type="NCBI Taxonomy" id="59490"/>
    <lineage>
        <taxon>Eukaryota</taxon>
        <taxon>Viridiplantae</taxon>
        <taxon>Streptophyta</taxon>
        <taxon>Embryophyta</taxon>
        <taxon>Tracheophyta</taxon>
        <taxon>Spermatophyta</taxon>
        <taxon>Magnoliopsida</taxon>
        <taxon>eudicotyledons</taxon>
        <taxon>Gunneridae</taxon>
        <taxon>Pentapetalae</taxon>
        <taxon>rosids</taxon>
        <taxon>fabids</taxon>
        <taxon>Rosales</taxon>
        <taxon>Rosaceae</taxon>
        <taxon>Rosoideae</taxon>
        <taxon>Rosoideae incertae sedis</taxon>
        <taxon>Rubus</taxon>
    </lineage>
</organism>
<keyword evidence="2" id="KW-0547">Nucleotide-binding</keyword>
<dbReference type="GO" id="GO:0043161">
    <property type="term" value="P:proteasome-mediated ubiquitin-dependent protein catabolic process"/>
    <property type="evidence" value="ECO:0007669"/>
    <property type="project" value="TreeGrafter"/>
</dbReference>
<gene>
    <name evidence="7" type="ORF">M0R45_031977</name>
</gene>
<keyword evidence="8" id="KW-1185">Reference proteome</keyword>